<evidence type="ECO:0000313" key="3">
    <source>
        <dbReference type="Proteomes" id="UP001283361"/>
    </source>
</evidence>
<feature type="region of interest" description="Disordered" evidence="1">
    <location>
        <begin position="1"/>
        <end position="22"/>
    </location>
</feature>
<name>A0AAE0Z8B1_9GAST</name>
<evidence type="ECO:0000256" key="1">
    <source>
        <dbReference type="SAM" id="MobiDB-lite"/>
    </source>
</evidence>
<dbReference type="EMBL" id="JAWDGP010004413">
    <property type="protein sequence ID" value="KAK3764693.1"/>
    <property type="molecule type" value="Genomic_DNA"/>
</dbReference>
<keyword evidence="3" id="KW-1185">Reference proteome</keyword>
<dbReference type="AlphaFoldDB" id="A0AAE0Z8B1"/>
<sequence>MPDNNLAATPENENRERRRRKHNGVLLLEAERPIVDIQEDNKGTSTYNDNDRLEDEADSEADSTTVAFPCEPEPISVGDAILAVFFPLLPFISVRCNGREVRTPKLQQEFLGGRVPLFDISSCRPLVVSGEPTMILKKSLLYLTTHFVPFRRRFWSDKQDKMSTGEFVDMWTRTVEGDVESAKERTCKAVKRLLCVISDLDFLMRALLQRCAIEPRLRPWEWKKAAKDLWRFYQYWHRCFVLFSSLGWNSGAGCVIDH</sequence>
<feature type="compositionally biased region" description="Acidic residues" evidence="1">
    <location>
        <begin position="52"/>
        <end position="61"/>
    </location>
</feature>
<reference evidence="2" key="1">
    <citation type="journal article" date="2023" name="G3 (Bethesda)">
        <title>A reference genome for the long-term kleptoplast-retaining sea slug Elysia crispata morphotype clarki.</title>
        <authorList>
            <person name="Eastman K.E."/>
            <person name="Pendleton A.L."/>
            <person name="Shaikh M.A."/>
            <person name="Suttiyut T."/>
            <person name="Ogas R."/>
            <person name="Tomko P."/>
            <person name="Gavelis G."/>
            <person name="Widhalm J.R."/>
            <person name="Wisecaver J.H."/>
        </authorList>
    </citation>
    <scope>NUCLEOTIDE SEQUENCE</scope>
    <source>
        <strain evidence="2">ECLA1</strain>
    </source>
</reference>
<comment type="caution">
    <text evidence="2">The sequence shown here is derived from an EMBL/GenBank/DDBJ whole genome shotgun (WGS) entry which is preliminary data.</text>
</comment>
<proteinExistence type="predicted"/>
<accession>A0AAE0Z8B1</accession>
<evidence type="ECO:0000313" key="2">
    <source>
        <dbReference type="EMBL" id="KAK3764693.1"/>
    </source>
</evidence>
<gene>
    <name evidence="2" type="ORF">RRG08_019895</name>
</gene>
<protein>
    <submittedName>
        <fullName evidence="2">Uncharacterized protein</fullName>
    </submittedName>
</protein>
<organism evidence="2 3">
    <name type="scientific">Elysia crispata</name>
    <name type="common">lettuce slug</name>
    <dbReference type="NCBI Taxonomy" id="231223"/>
    <lineage>
        <taxon>Eukaryota</taxon>
        <taxon>Metazoa</taxon>
        <taxon>Spiralia</taxon>
        <taxon>Lophotrochozoa</taxon>
        <taxon>Mollusca</taxon>
        <taxon>Gastropoda</taxon>
        <taxon>Heterobranchia</taxon>
        <taxon>Euthyneura</taxon>
        <taxon>Panpulmonata</taxon>
        <taxon>Sacoglossa</taxon>
        <taxon>Placobranchoidea</taxon>
        <taxon>Plakobranchidae</taxon>
        <taxon>Elysia</taxon>
    </lineage>
</organism>
<feature type="region of interest" description="Disordered" evidence="1">
    <location>
        <begin position="37"/>
        <end position="62"/>
    </location>
</feature>
<dbReference type="Proteomes" id="UP001283361">
    <property type="component" value="Unassembled WGS sequence"/>
</dbReference>